<sequence length="90" mass="10226">MTRQNDSLLIKTSSAAANNAVFHQITNGVIVPNNRSKIATIDMPVHCFYELIAHLIKSKWPKYPNNVPNENFCFAFRDSSFDPRDAPFDL</sequence>
<dbReference type="WBParaSite" id="scf7180000422446.g8987">
    <property type="protein sequence ID" value="scf7180000422446.g8987"/>
    <property type="gene ID" value="scf7180000422446.g8987"/>
</dbReference>
<proteinExistence type="predicted"/>
<protein>
    <submittedName>
        <fullName evidence="2">Uncharacterized protein</fullName>
    </submittedName>
</protein>
<accession>A0A915P4L3</accession>
<dbReference type="AlphaFoldDB" id="A0A915P4L3"/>
<evidence type="ECO:0000313" key="1">
    <source>
        <dbReference type="Proteomes" id="UP000887560"/>
    </source>
</evidence>
<organism evidence="1 2">
    <name type="scientific">Meloidogyne floridensis</name>
    <dbReference type="NCBI Taxonomy" id="298350"/>
    <lineage>
        <taxon>Eukaryota</taxon>
        <taxon>Metazoa</taxon>
        <taxon>Ecdysozoa</taxon>
        <taxon>Nematoda</taxon>
        <taxon>Chromadorea</taxon>
        <taxon>Rhabditida</taxon>
        <taxon>Tylenchina</taxon>
        <taxon>Tylenchomorpha</taxon>
        <taxon>Tylenchoidea</taxon>
        <taxon>Meloidogynidae</taxon>
        <taxon>Meloidogyninae</taxon>
        <taxon>Meloidogyne</taxon>
    </lineage>
</organism>
<keyword evidence="1" id="KW-1185">Reference proteome</keyword>
<dbReference type="Proteomes" id="UP000887560">
    <property type="component" value="Unplaced"/>
</dbReference>
<reference evidence="2" key="1">
    <citation type="submission" date="2022-11" db="UniProtKB">
        <authorList>
            <consortium name="WormBaseParasite"/>
        </authorList>
    </citation>
    <scope>IDENTIFICATION</scope>
</reference>
<name>A0A915P4L3_9BILA</name>
<evidence type="ECO:0000313" key="2">
    <source>
        <dbReference type="WBParaSite" id="scf7180000422446.g8987"/>
    </source>
</evidence>